<dbReference type="GO" id="GO:0005886">
    <property type="term" value="C:plasma membrane"/>
    <property type="evidence" value="ECO:0007669"/>
    <property type="project" value="TreeGrafter"/>
</dbReference>
<evidence type="ECO:0000313" key="5">
    <source>
        <dbReference type="EMBL" id="SDZ23187.1"/>
    </source>
</evidence>
<dbReference type="OrthoDB" id="5197713at2"/>
<dbReference type="PANTHER" id="PTHR30487:SF0">
    <property type="entry name" value="PREPILIN LEADER PEPTIDASE_N-METHYLTRANSFERASE-RELATED"/>
    <property type="match status" value="1"/>
</dbReference>
<accession>A0A1H3RBZ9</accession>
<feature type="transmembrane region" description="Helical" evidence="3">
    <location>
        <begin position="88"/>
        <end position="106"/>
    </location>
</feature>
<sequence>MVVLIGIAGGAAGFGAGRLGRLLLCSARRGVRPPRMWCEVAVGLLWTVVAVRAATGMPLWWVAVPLLLGWLAVLLTACDVLASRLPDVLTLPAYPVAAVLLAVAAVHRPDVLLGGAAGAVVFAGTYLLVRVVSPGAMGPGDVKLAGSLGAVVGAVSLPAVLFVMAAAAALTLVAAFWARIGGVPHGPAMLAPAWLVTAFAPWP</sequence>
<feature type="transmembrane region" description="Helical" evidence="3">
    <location>
        <begin position="144"/>
        <end position="177"/>
    </location>
</feature>
<dbReference type="AlphaFoldDB" id="A0A1H3RBZ9"/>
<dbReference type="GO" id="GO:0008168">
    <property type="term" value="F:methyltransferase activity"/>
    <property type="evidence" value="ECO:0007669"/>
    <property type="project" value="UniProtKB-KW"/>
</dbReference>
<feature type="domain" description="Prepilin type IV endopeptidase peptidase" evidence="4">
    <location>
        <begin position="67"/>
        <end position="171"/>
    </location>
</feature>
<dbReference type="RefSeq" id="WP_093275272.1">
    <property type="nucleotide sequence ID" value="NZ_FNOK01000053.1"/>
</dbReference>
<keyword evidence="3" id="KW-0812">Transmembrane</keyword>
<evidence type="ECO:0000256" key="1">
    <source>
        <dbReference type="ARBA" id="ARBA00005801"/>
    </source>
</evidence>
<evidence type="ECO:0000256" key="3">
    <source>
        <dbReference type="SAM" id="Phobius"/>
    </source>
</evidence>
<keyword evidence="3" id="KW-1133">Transmembrane helix</keyword>
<dbReference type="Pfam" id="PF01478">
    <property type="entry name" value="Peptidase_A24"/>
    <property type="match status" value="1"/>
</dbReference>
<evidence type="ECO:0000313" key="6">
    <source>
        <dbReference type="Proteomes" id="UP000199529"/>
    </source>
</evidence>
<dbReference type="GO" id="GO:0032259">
    <property type="term" value="P:methylation"/>
    <property type="evidence" value="ECO:0007669"/>
    <property type="project" value="UniProtKB-KW"/>
</dbReference>
<gene>
    <name evidence="5" type="ORF">SAMN05216215_105332</name>
</gene>
<keyword evidence="5" id="KW-0808">Transferase</keyword>
<dbReference type="GO" id="GO:0004190">
    <property type="term" value="F:aspartic-type endopeptidase activity"/>
    <property type="evidence" value="ECO:0007669"/>
    <property type="project" value="InterPro"/>
</dbReference>
<evidence type="ECO:0000259" key="4">
    <source>
        <dbReference type="Pfam" id="PF01478"/>
    </source>
</evidence>
<protein>
    <submittedName>
        <fullName evidence="5">Leader peptidase (Prepilin peptidase) / N-methyltransferase</fullName>
    </submittedName>
</protein>
<feature type="transmembrane region" description="Helical" evidence="3">
    <location>
        <begin position="112"/>
        <end position="132"/>
    </location>
</feature>
<feature type="transmembrane region" description="Helical" evidence="3">
    <location>
        <begin position="6"/>
        <end position="24"/>
    </location>
</feature>
<evidence type="ECO:0000256" key="2">
    <source>
        <dbReference type="RuleBase" id="RU003793"/>
    </source>
</evidence>
<dbReference type="GO" id="GO:0006465">
    <property type="term" value="P:signal peptide processing"/>
    <property type="evidence" value="ECO:0007669"/>
    <property type="project" value="TreeGrafter"/>
</dbReference>
<dbReference type="Gene3D" id="1.20.120.1220">
    <property type="match status" value="1"/>
</dbReference>
<dbReference type="EMBL" id="FNOK01000053">
    <property type="protein sequence ID" value="SDZ23187.1"/>
    <property type="molecule type" value="Genomic_DNA"/>
</dbReference>
<dbReference type="Proteomes" id="UP000199529">
    <property type="component" value="Unassembled WGS sequence"/>
</dbReference>
<keyword evidence="5" id="KW-0489">Methyltransferase</keyword>
<keyword evidence="3" id="KW-0472">Membrane</keyword>
<dbReference type="PRINTS" id="PR00864">
    <property type="entry name" value="PREPILNPTASE"/>
</dbReference>
<dbReference type="STRING" id="418495.SAMN05216215_105332"/>
<comment type="similarity">
    <text evidence="1 2">Belongs to the peptidase A24 family.</text>
</comment>
<keyword evidence="6" id="KW-1185">Reference proteome</keyword>
<proteinExistence type="inferred from homology"/>
<reference evidence="6" key="1">
    <citation type="submission" date="2016-10" db="EMBL/GenBank/DDBJ databases">
        <authorList>
            <person name="Varghese N."/>
            <person name="Submissions S."/>
        </authorList>
    </citation>
    <scope>NUCLEOTIDE SEQUENCE [LARGE SCALE GENOMIC DNA]</scope>
    <source>
        <strain evidence="6">CGMCC 4.3530</strain>
    </source>
</reference>
<feature type="transmembrane region" description="Helical" evidence="3">
    <location>
        <begin position="36"/>
        <end position="54"/>
    </location>
</feature>
<dbReference type="InterPro" id="IPR000045">
    <property type="entry name" value="Prepilin_IV_endopep_pep"/>
</dbReference>
<name>A0A1H3RBZ9_9PSEU</name>
<dbReference type="InterPro" id="IPR014032">
    <property type="entry name" value="Peptidase_A24A_bac"/>
</dbReference>
<dbReference type="InterPro" id="IPR050882">
    <property type="entry name" value="Prepilin_peptidase/N-MTase"/>
</dbReference>
<dbReference type="PANTHER" id="PTHR30487">
    <property type="entry name" value="TYPE 4 PREPILIN-LIKE PROTEINS LEADER PEPTIDE-PROCESSING ENZYME"/>
    <property type="match status" value="1"/>
</dbReference>
<organism evidence="5 6">
    <name type="scientific">Saccharopolyspora shandongensis</name>
    <dbReference type="NCBI Taxonomy" id="418495"/>
    <lineage>
        <taxon>Bacteria</taxon>
        <taxon>Bacillati</taxon>
        <taxon>Actinomycetota</taxon>
        <taxon>Actinomycetes</taxon>
        <taxon>Pseudonocardiales</taxon>
        <taxon>Pseudonocardiaceae</taxon>
        <taxon>Saccharopolyspora</taxon>
    </lineage>
</organism>